<dbReference type="OrthoDB" id="9974232at2759"/>
<dbReference type="EnsemblMetazoa" id="Aqu2.1.24882_001">
    <property type="protein sequence ID" value="Aqu2.1.24882_001"/>
    <property type="gene ID" value="Aqu2.1.24882"/>
</dbReference>
<dbReference type="FunCoup" id="A0A1X7UA99">
    <property type="interactions" value="5"/>
</dbReference>
<reference evidence="2" key="2">
    <citation type="submission" date="2017-05" db="UniProtKB">
        <authorList>
            <consortium name="EnsemblMetazoa"/>
        </authorList>
    </citation>
    <scope>IDENTIFICATION</scope>
</reference>
<dbReference type="EnsemblMetazoa" id="XM_019999690.1">
    <property type="protein sequence ID" value="XP_019855249.1"/>
    <property type="gene ID" value="LOC100635742"/>
</dbReference>
<evidence type="ECO:0000313" key="3">
    <source>
        <dbReference type="Proteomes" id="UP000007879"/>
    </source>
</evidence>
<evidence type="ECO:0000313" key="2">
    <source>
        <dbReference type="EnsemblMetazoa" id="Aqu2.1.24882_001"/>
    </source>
</evidence>
<evidence type="ECO:0008006" key="4">
    <source>
        <dbReference type="Google" id="ProtNLM"/>
    </source>
</evidence>
<reference evidence="3" key="1">
    <citation type="journal article" date="2010" name="Nature">
        <title>The Amphimedon queenslandica genome and the evolution of animal complexity.</title>
        <authorList>
            <person name="Srivastava M."/>
            <person name="Simakov O."/>
            <person name="Chapman J."/>
            <person name="Fahey B."/>
            <person name="Gauthier M.E."/>
            <person name="Mitros T."/>
            <person name="Richards G.S."/>
            <person name="Conaco C."/>
            <person name="Dacre M."/>
            <person name="Hellsten U."/>
            <person name="Larroux C."/>
            <person name="Putnam N.H."/>
            <person name="Stanke M."/>
            <person name="Adamska M."/>
            <person name="Darling A."/>
            <person name="Degnan S.M."/>
            <person name="Oakley T.H."/>
            <person name="Plachetzki D.C."/>
            <person name="Zhai Y."/>
            <person name="Adamski M."/>
            <person name="Calcino A."/>
            <person name="Cummins S.F."/>
            <person name="Goodstein D.M."/>
            <person name="Harris C."/>
            <person name="Jackson D.J."/>
            <person name="Leys S.P."/>
            <person name="Shu S."/>
            <person name="Woodcroft B.J."/>
            <person name="Vervoort M."/>
            <person name="Kosik K.S."/>
            <person name="Manning G."/>
            <person name="Degnan B.M."/>
            <person name="Rokhsar D.S."/>
        </authorList>
    </citation>
    <scope>NUCLEOTIDE SEQUENCE [LARGE SCALE GENOMIC DNA]</scope>
</reference>
<gene>
    <name evidence="2" type="primary">100635742</name>
</gene>
<dbReference type="Pfam" id="PF14822">
    <property type="entry name" value="Vasohibin"/>
    <property type="match status" value="1"/>
</dbReference>
<dbReference type="PANTHER" id="PTHR15750">
    <property type="entry name" value="VASOHIBIN-1-LIKE ISOFORM X2"/>
    <property type="match status" value="1"/>
</dbReference>
<feature type="active site" evidence="1">
    <location>
        <position position="184"/>
    </location>
</feature>
<protein>
    <recommendedName>
        <fullName evidence="4">Vasohibin</fullName>
    </recommendedName>
</protein>
<keyword evidence="3" id="KW-1185">Reference proteome</keyword>
<sequence>MADEGKVVQKDVPAPNPRLNKYYWLVNTEGFPISSSTWEKMWDYVIVTHPQGHDVAESIRGKTNKRVPYPNAPVIQPSASIPSSLSSVQEYLQKLQYNYTGMQFFDVKRYKPLSRLMDMAKDMIKESLPIKCLEAVILSLYLTSPLTSLQRFTIRFKSNHEGRCYRHVVLGVHQGGIYGSLGLSRRLSLMYKPFHYKSLTDLIKDFIASYSECKHELQYIKLGSPVIHDTRSCEQIQWKFLVISLKDIDSPASLKRVLDRYCRAIRTL</sequence>
<dbReference type="InParanoid" id="A0A1X7UA99"/>
<dbReference type="PANTHER" id="PTHR15750:SF2">
    <property type="entry name" value="VASOHIBIN"/>
    <property type="match status" value="1"/>
</dbReference>
<dbReference type="eggNOG" id="ENOG502QPPX">
    <property type="taxonomic scope" value="Eukaryota"/>
</dbReference>
<evidence type="ECO:0000256" key="1">
    <source>
        <dbReference type="PIRSR" id="PIRSR628131-1"/>
    </source>
</evidence>
<dbReference type="Proteomes" id="UP000007879">
    <property type="component" value="Unassembled WGS sequence"/>
</dbReference>
<proteinExistence type="predicted"/>
<feature type="active site" evidence="1">
    <location>
        <position position="167"/>
    </location>
</feature>
<dbReference type="STRING" id="400682.A0A1X7UA99"/>
<name>A0A1X7UA99_AMPQE</name>
<accession>A0A1X7UA99</accession>
<dbReference type="GO" id="GO:0005737">
    <property type="term" value="C:cytoplasm"/>
    <property type="evidence" value="ECO:0007669"/>
    <property type="project" value="InterPro"/>
</dbReference>
<dbReference type="AlphaFoldDB" id="A0A1X7UA99"/>
<organism evidence="2">
    <name type="scientific">Amphimedon queenslandica</name>
    <name type="common">Sponge</name>
    <dbReference type="NCBI Taxonomy" id="400682"/>
    <lineage>
        <taxon>Eukaryota</taxon>
        <taxon>Metazoa</taxon>
        <taxon>Porifera</taxon>
        <taxon>Demospongiae</taxon>
        <taxon>Heteroscleromorpha</taxon>
        <taxon>Haplosclerida</taxon>
        <taxon>Niphatidae</taxon>
        <taxon>Amphimedon</taxon>
    </lineage>
</organism>
<feature type="active site" evidence="1">
    <location>
        <position position="132"/>
    </location>
</feature>
<dbReference type="InterPro" id="IPR028131">
    <property type="entry name" value="VASH1"/>
</dbReference>